<name>A0A1H7S4Q0_OLID1</name>
<dbReference type="InterPro" id="IPR029039">
    <property type="entry name" value="Flavoprotein-like_sf"/>
</dbReference>
<evidence type="ECO:0000313" key="2">
    <source>
        <dbReference type="EMBL" id="SEL66714.1"/>
    </source>
</evidence>
<dbReference type="InterPro" id="IPR050712">
    <property type="entry name" value="NAD(P)H-dep_reductase"/>
</dbReference>
<dbReference type="InterPro" id="IPR005025">
    <property type="entry name" value="FMN_Rdtase-like_dom"/>
</dbReference>
<dbReference type="GO" id="GO:0005829">
    <property type="term" value="C:cytosol"/>
    <property type="evidence" value="ECO:0007669"/>
    <property type="project" value="TreeGrafter"/>
</dbReference>
<evidence type="ECO:0000313" key="3">
    <source>
        <dbReference type="Proteomes" id="UP000199421"/>
    </source>
</evidence>
<feature type="domain" description="NADPH-dependent FMN reductase-like" evidence="1">
    <location>
        <begin position="21"/>
        <end position="156"/>
    </location>
</feature>
<dbReference type="Gene3D" id="3.40.50.360">
    <property type="match status" value="1"/>
</dbReference>
<organism evidence="2 3">
    <name type="scientific">Olivibacter domesticus</name>
    <name type="common">Pseudosphingobacterium domesticum</name>
    <dbReference type="NCBI Taxonomy" id="407022"/>
    <lineage>
        <taxon>Bacteria</taxon>
        <taxon>Pseudomonadati</taxon>
        <taxon>Bacteroidota</taxon>
        <taxon>Sphingobacteriia</taxon>
        <taxon>Sphingobacteriales</taxon>
        <taxon>Sphingobacteriaceae</taxon>
        <taxon>Olivibacter</taxon>
    </lineage>
</organism>
<sequence length="200" mass="22875">MLCNNRIQVNTNRKAMIQLKVILGSTREGRKGISVANWVYEAAKKRTVFETEFIDLKSINLPFMDEPEHPRFQKYTQQHTKDWSKKIEGADAFIFVTPEYNYGMPAPLKNAIDYLVKEWAFKPVAMVGYGGIVGGTRSIQQLKQVTNVLQMFPFDGLLLPNFTKQINEEGIFAATEGNEKAVELMFAQLEKLHKTLVDLR</sequence>
<protein>
    <submittedName>
        <fullName evidence="2">NAD(P)H-dependent FMN reductase</fullName>
    </submittedName>
</protein>
<dbReference type="AlphaFoldDB" id="A0A1H7S4Q0"/>
<dbReference type="SUPFAM" id="SSF52218">
    <property type="entry name" value="Flavoproteins"/>
    <property type="match status" value="1"/>
</dbReference>
<dbReference type="GO" id="GO:0010181">
    <property type="term" value="F:FMN binding"/>
    <property type="evidence" value="ECO:0007669"/>
    <property type="project" value="TreeGrafter"/>
</dbReference>
<dbReference type="Pfam" id="PF03358">
    <property type="entry name" value="FMN_red"/>
    <property type="match status" value="1"/>
</dbReference>
<evidence type="ECO:0000259" key="1">
    <source>
        <dbReference type="Pfam" id="PF03358"/>
    </source>
</evidence>
<dbReference type="EMBL" id="FOAF01000003">
    <property type="protein sequence ID" value="SEL66714.1"/>
    <property type="molecule type" value="Genomic_DNA"/>
</dbReference>
<dbReference type="GO" id="GO:0016491">
    <property type="term" value="F:oxidoreductase activity"/>
    <property type="evidence" value="ECO:0007669"/>
    <property type="project" value="InterPro"/>
</dbReference>
<dbReference type="PANTHER" id="PTHR30543:SF21">
    <property type="entry name" value="NAD(P)H-DEPENDENT FMN REDUCTASE LOT6"/>
    <property type="match status" value="1"/>
</dbReference>
<dbReference type="STRING" id="407022.SAMN05661044_03042"/>
<reference evidence="3" key="1">
    <citation type="submission" date="2016-10" db="EMBL/GenBank/DDBJ databases">
        <authorList>
            <person name="Varghese N."/>
            <person name="Submissions S."/>
        </authorList>
    </citation>
    <scope>NUCLEOTIDE SEQUENCE [LARGE SCALE GENOMIC DNA]</scope>
    <source>
        <strain evidence="3">DSM 18733</strain>
    </source>
</reference>
<gene>
    <name evidence="2" type="ORF">SAMN05661044_03042</name>
</gene>
<accession>A0A1H7S4Q0</accession>
<dbReference type="PANTHER" id="PTHR30543">
    <property type="entry name" value="CHROMATE REDUCTASE"/>
    <property type="match status" value="1"/>
</dbReference>
<keyword evidence="3" id="KW-1185">Reference proteome</keyword>
<dbReference type="Proteomes" id="UP000199421">
    <property type="component" value="Unassembled WGS sequence"/>
</dbReference>
<proteinExistence type="predicted"/>